<dbReference type="EMBL" id="AZMM01004891">
    <property type="protein sequence ID" value="ETJ41180.1"/>
    <property type="molecule type" value="Genomic_DNA"/>
</dbReference>
<protein>
    <submittedName>
        <fullName evidence="1">AraC-type regulatory protein from bacteriophage origin</fullName>
    </submittedName>
</protein>
<comment type="caution">
    <text evidence="1">The sequence shown here is derived from an EMBL/GenBank/DDBJ whole genome shotgun (WGS) entry which is preliminary data.</text>
</comment>
<name>W1YHJ0_9ZZZZ</name>
<feature type="non-terminal residue" evidence="1">
    <location>
        <position position="58"/>
    </location>
</feature>
<evidence type="ECO:0000313" key="1">
    <source>
        <dbReference type="EMBL" id="ETJ41180.1"/>
    </source>
</evidence>
<sequence length="58" mass="6647">MPYICSIILVLNSFDVRIGKEDILFKKGSAVLIDYNLKDFFSPNIDHVMIVDVEEKTV</sequence>
<reference evidence="1" key="1">
    <citation type="submission" date="2013-12" db="EMBL/GenBank/DDBJ databases">
        <title>A Varibaculum cambriense genome reconstructed from a premature infant gut community with otherwise low bacterial novelty that shifts toward anaerobic metabolism during the third week of life.</title>
        <authorList>
            <person name="Brown C.T."/>
            <person name="Sharon I."/>
            <person name="Thomas B.C."/>
            <person name="Castelle C.J."/>
            <person name="Morowitz M.J."/>
            <person name="Banfield J.F."/>
        </authorList>
    </citation>
    <scope>NUCLEOTIDE SEQUENCE</scope>
</reference>
<gene>
    <name evidence="1" type="ORF">Q604_UNBC04891G0001</name>
</gene>
<accession>W1YHJ0</accession>
<organism evidence="1">
    <name type="scientific">human gut metagenome</name>
    <dbReference type="NCBI Taxonomy" id="408170"/>
    <lineage>
        <taxon>unclassified sequences</taxon>
        <taxon>metagenomes</taxon>
        <taxon>organismal metagenomes</taxon>
    </lineage>
</organism>
<proteinExistence type="predicted"/>
<dbReference type="AlphaFoldDB" id="W1YHJ0"/>